<dbReference type="EMBL" id="CAJFDI010000004">
    <property type="protein sequence ID" value="CAD5225660.1"/>
    <property type="molecule type" value="Genomic_DNA"/>
</dbReference>
<comment type="catalytic activity">
    <reaction evidence="8">
        <text>4,8-dimethylnonanoyl-CoA + (R)-carnitine = O-4,8-dimethylnonanoyl-(R)-carnitine + CoA</text>
        <dbReference type="Rhea" id="RHEA:44860"/>
        <dbReference type="ChEBI" id="CHEBI:16347"/>
        <dbReference type="ChEBI" id="CHEBI:57287"/>
        <dbReference type="ChEBI" id="CHEBI:77061"/>
        <dbReference type="ChEBI" id="CHEBI:84654"/>
    </reaction>
</comment>
<dbReference type="SMR" id="A0A1I7S256"/>
<evidence type="ECO:0000256" key="4">
    <source>
        <dbReference type="ARBA" id="ARBA00022679"/>
    </source>
</evidence>
<evidence type="ECO:0000256" key="9">
    <source>
        <dbReference type="PIRSR" id="PIRSR600542-1"/>
    </source>
</evidence>
<dbReference type="Gene3D" id="3.30.559.10">
    <property type="entry name" value="Chloramphenicol acetyltransferase-like domain"/>
    <property type="match status" value="1"/>
</dbReference>
<evidence type="ECO:0000313" key="13">
    <source>
        <dbReference type="Proteomes" id="UP000095284"/>
    </source>
</evidence>
<keyword evidence="5" id="KW-0276">Fatty acid metabolism</keyword>
<dbReference type="Proteomes" id="UP000095284">
    <property type="component" value="Unplaced"/>
</dbReference>
<dbReference type="Gene3D" id="3.30.559.70">
    <property type="entry name" value="Choline/Carnitine o-acyltransferase, domain 2"/>
    <property type="match status" value="1"/>
</dbReference>
<dbReference type="InterPro" id="IPR042231">
    <property type="entry name" value="Cho/carn_acyl_trans_2"/>
</dbReference>
<dbReference type="GO" id="GO:0006635">
    <property type="term" value="P:fatty acid beta-oxidation"/>
    <property type="evidence" value="ECO:0007669"/>
    <property type="project" value="UniProtKB-UniPathway"/>
</dbReference>
<evidence type="ECO:0000313" key="15">
    <source>
        <dbReference type="WBParaSite" id="BXY_0708500.1"/>
    </source>
</evidence>
<keyword evidence="14" id="KW-1185">Reference proteome</keyword>
<dbReference type="Gene3D" id="1.10.275.20">
    <property type="entry name" value="Choline/Carnitine o-acyltransferase"/>
    <property type="match status" value="1"/>
</dbReference>
<protein>
    <submittedName>
        <fullName evidence="12">(pine wood nematode) hypothetical protein</fullName>
    </submittedName>
    <submittedName>
        <fullName evidence="15">Carn_acyltransf domain-containing protein</fullName>
    </submittedName>
</protein>
<keyword evidence="3" id="KW-0813">Transport</keyword>
<feature type="active site" description="Proton acceptor" evidence="9">
    <location>
        <position position="380"/>
    </location>
</feature>
<dbReference type="GO" id="GO:0005739">
    <property type="term" value="C:mitochondrion"/>
    <property type="evidence" value="ECO:0007669"/>
    <property type="project" value="TreeGrafter"/>
</dbReference>
<dbReference type="PROSITE" id="PS00440">
    <property type="entry name" value="ACYLTRANSF_C_2"/>
    <property type="match status" value="1"/>
</dbReference>
<evidence type="ECO:0000256" key="6">
    <source>
        <dbReference type="ARBA" id="ARBA00023098"/>
    </source>
</evidence>
<dbReference type="PANTHER" id="PTHR22589">
    <property type="entry name" value="CARNITINE O-ACYLTRANSFERASE"/>
    <property type="match status" value="1"/>
</dbReference>
<reference evidence="15" key="1">
    <citation type="submission" date="2016-11" db="UniProtKB">
        <authorList>
            <consortium name="WormBaseParasite"/>
        </authorList>
    </citation>
    <scope>IDENTIFICATION</scope>
</reference>
<evidence type="ECO:0000256" key="10">
    <source>
        <dbReference type="RuleBase" id="RU003801"/>
    </source>
</evidence>
<name>A0A1I7S256_BURXY</name>
<dbReference type="UniPathway" id="UPA00659"/>
<organism evidence="13 15">
    <name type="scientific">Bursaphelenchus xylophilus</name>
    <name type="common">Pinewood nematode worm</name>
    <name type="synonym">Aphelenchoides xylophilus</name>
    <dbReference type="NCBI Taxonomy" id="6326"/>
    <lineage>
        <taxon>Eukaryota</taxon>
        <taxon>Metazoa</taxon>
        <taxon>Ecdysozoa</taxon>
        <taxon>Nematoda</taxon>
        <taxon>Chromadorea</taxon>
        <taxon>Rhabditida</taxon>
        <taxon>Tylenchina</taxon>
        <taxon>Tylenchomorpha</taxon>
        <taxon>Aphelenchoidea</taxon>
        <taxon>Aphelenchoididae</taxon>
        <taxon>Bursaphelenchus</taxon>
    </lineage>
</organism>
<evidence type="ECO:0000256" key="5">
    <source>
        <dbReference type="ARBA" id="ARBA00022832"/>
    </source>
</evidence>
<evidence type="ECO:0000313" key="14">
    <source>
        <dbReference type="Proteomes" id="UP000659654"/>
    </source>
</evidence>
<gene>
    <name evidence="12" type="ORF">BXYJ_LOCUS8656</name>
</gene>
<comment type="pathway">
    <text evidence="1">Lipid metabolism; fatty acid beta-oxidation.</text>
</comment>
<dbReference type="InterPro" id="IPR023213">
    <property type="entry name" value="CAT-like_dom_sf"/>
</dbReference>
<dbReference type="OrthoDB" id="240216at2759"/>
<dbReference type="InterPro" id="IPR039551">
    <property type="entry name" value="Cho/carn_acyl_trans"/>
</dbReference>
<sequence length="663" mass="75711">MLPQKVFIRSISSSVNLGSSSKFGARDNDDAFFKSNEYQLLQQSKLPTYYFQKSLRRLPIPKLEDSVKRYLHAVEAVCTPEQIKEAQDVSEDLLKRSDLQTKLKEYDDRNPHTSYISEPWFDMYLKARVPVPINYNPFMMLSPDPRPECNDQLLRATYVSIAAGRFKKAMDLNKLEPEIYHIKPKWSKSNTFINTMKLFPEALAWYGAVAFQAFPLDMSQYPSLFGGNRIPKLEKDHLHRAERPHHMVVVRHGIFYKVNLFDSDYNLRKPQEVYADLARIIRLDKRPEAEECLGSLTTLDRDTWARTREEIVSASTKNQQSLKAIDDALFILCLDEEKITDHSKLANHLLCGQDGRNRWFDKCFQMIVDGNGQATINFEHSWGDGVAVLRLIEETYRDVQKMNWIDPANRPTDQSDDNRVQRLDWELPTSAKSTIKQAQEKFIQASSEVQFAVAEYTALTRDEIKKVGISPDSTMQLAIQLAFYRTQKRFGPTYESCSTAAFKKGRTECIRSATSATKETVLDIVENGISDSKALLERFKHCSETHSKLVKLGAMGQGFDRHLLGLKITAERNNLPIPQFFNSDVYKYMNSFEVSTSTLSTEAIVFGGFGAVVRNGYGIGYNVGKTKLGAVVSTFKDQRDANKFCENLLDSLDQINKVFKGKN</sequence>
<evidence type="ECO:0000256" key="1">
    <source>
        <dbReference type="ARBA" id="ARBA00005005"/>
    </source>
</evidence>
<reference evidence="12" key="2">
    <citation type="submission" date="2020-09" db="EMBL/GenBank/DDBJ databases">
        <authorList>
            <person name="Kikuchi T."/>
        </authorList>
    </citation>
    <scope>NUCLEOTIDE SEQUENCE</scope>
    <source>
        <strain evidence="12">Ka4C1</strain>
    </source>
</reference>
<evidence type="ECO:0000259" key="11">
    <source>
        <dbReference type="Pfam" id="PF00755"/>
    </source>
</evidence>
<evidence type="ECO:0000313" key="12">
    <source>
        <dbReference type="EMBL" id="CAD5225660.1"/>
    </source>
</evidence>
<dbReference type="Proteomes" id="UP000659654">
    <property type="component" value="Unassembled WGS sequence"/>
</dbReference>
<comment type="similarity">
    <text evidence="2 10">Belongs to the carnitine/choline acetyltransferase family.</text>
</comment>
<accession>A0A1I7S256</accession>
<evidence type="ECO:0000256" key="3">
    <source>
        <dbReference type="ARBA" id="ARBA00022448"/>
    </source>
</evidence>
<dbReference type="Gene3D" id="1.20.1280.180">
    <property type="match status" value="1"/>
</dbReference>
<dbReference type="Pfam" id="PF00755">
    <property type="entry name" value="Carn_acyltransf"/>
    <property type="match status" value="1"/>
</dbReference>
<dbReference type="WBParaSite" id="BXY_0708500.1">
    <property type="protein sequence ID" value="BXY_0708500.1"/>
    <property type="gene ID" value="BXY_0708500"/>
</dbReference>
<dbReference type="Proteomes" id="UP000582659">
    <property type="component" value="Unassembled WGS sequence"/>
</dbReference>
<dbReference type="InterPro" id="IPR000542">
    <property type="entry name" value="Carn_acyl_trans"/>
</dbReference>
<evidence type="ECO:0000256" key="8">
    <source>
        <dbReference type="ARBA" id="ARBA00048999"/>
    </source>
</evidence>
<dbReference type="InterPro" id="IPR042572">
    <property type="entry name" value="Carn_acyl_trans_N"/>
</dbReference>
<dbReference type="GO" id="GO:0004095">
    <property type="term" value="F:carnitine O-palmitoyltransferase activity"/>
    <property type="evidence" value="ECO:0007669"/>
    <property type="project" value="TreeGrafter"/>
</dbReference>
<dbReference type="SUPFAM" id="SSF52777">
    <property type="entry name" value="CoA-dependent acyltransferases"/>
    <property type="match status" value="2"/>
</dbReference>
<evidence type="ECO:0000256" key="2">
    <source>
        <dbReference type="ARBA" id="ARBA00005232"/>
    </source>
</evidence>
<dbReference type="PANTHER" id="PTHR22589:SF16">
    <property type="entry name" value="CARNITINE O-PALMITOYLTRANSFERASE 2, MITOCHONDRIAL"/>
    <property type="match status" value="1"/>
</dbReference>
<keyword evidence="4 10" id="KW-0808">Transferase</keyword>
<dbReference type="AlphaFoldDB" id="A0A1I7S256"/>
<proteinExistence type="inferred from homology"/>
<evidence type="ECO:0000256" key="7">
    <source>
        <dbReference type="ARBA" id="ARBA00023315"/>
    </source>
</evidence>
<feature type="domain" description="Choline/carnitine acyltransferase" evidence="11">
    <location>
        <begin position="58"/>
        <end position="648"/>
    </location>
</feature>
<keyword evidence="6" id="KW-0443">Lipid metabolism</keyword>
<dbReference type="eggNOG" id="KOG3719">
    <property type="taxonomic scope" value="Eukaryota"/>
</dbReference>
<keyword evidence="7 10" id="KW-0012">Acyltransferase</keyword>
<dbReference type="EMBL" id="CAJFCV020000004">
    <property type="protein sequence ID" value="CAG9114892.1"/>
    <property type="molecule type" value="Genomic_DNA"/>
</dbReference>